<organism evidence="8">
    <name type="scientific">uncultured marine thaumarchaeote KM3_15_F02</name>
    <dbReference type="NCBI Taxonomy" id="1456029"/>
    <lineage>
        <taxon>Archaea</taxon>
        <taxon>Nitrososphaerota</taxon>
        <taxon>environmental samples</taxon>
    </lineage>
</organism>
<protein>
    <submittedName>
        <fullName evidence="8">Cytochrome c biogenesis ATP-binding export protein (CcmA)</fullName>
        <ecNumber evidence="8">3.6.3.41</ecNumber>
    </submittedName>
</protein>
<dbReference type="InterPro" id="IPR003593">
    <property type="entry name" value="AAA+_ATPase"/>
</dbReference>
<keyword evidence="6" id="KW-0472">Membrane</keyword>
<evidence type="ECO:0000256" key="3">
    <source>
        <dbReference type="ARBA" id="ARBA00022748"/>
    </source>
</evidence>
<feature type="domain" description="ABC transporter" evidence="7">
    <location>
        <begin position="2"/>
        <end position="204"/>
    </location>
</feature>
<dbReference type="InterPro" id="IPR027417">
    <property type="entry name" value="P-loop_NTPase"/>
</dbReference>
<name>A0A075GMK5_9ARCH</name>
<sequence length="204" mass="22567">MLTAHEITCIRGQRALFTDLNLTIDVGEILHIQGSNGSGKTSLLRILCGTTQPDNGTVLWQSQDIRTCRSTYYEHLAYVGHSNGIKLELSPAENLSCLAAIKGFAVDSQIDEALTQTGLSRVRDVPCIHLSAGQRRRVAMAWLFITRASIWILDEPLTAIDQDGIDIARSRFSRHLDDGGLIVLTGHQHLQFEGRKIKTLHLPS</sequence>
<keyword evidence="4 8" id="KW-0067">ATP-binding</keyword>
<dbReference type="EC" id="3.6.3.41" evidence="8"/>
<evidence type="ECO:0000256" key="6">
    <source>
        <dbReference type="ARBA" id="ARBA00023136"/>
    </source>
</evidence>
<gene>
    <name evidence="8" type="primary">ccmA</name>
</gene>
<keyword evidence="1" id="KW-0813">Transport</keyword>
<dbReference type="PROSITE" id="PS50893">
    <property type="entry name" value="ABC_TRANSPORTER_2"/>
    <property type="match status" value="1"/>
</dbReference>
<keyword evidence="5" id="KW-1278">Translocase</keyword>
<keyword evidence="3" id="KW-0201">Cytochrome c-type biogenesis</keyword>
<dbReference type="PANTHER" id="PTHR43499:SF1">
    <property type="entry name" value="ABC TRANSPORTER I FAMILY MEMBER 1"/>
    <property type="match status" value="1"/>
</dbReference>
<evidence type="ECO:0000256" key="4">
    <source>
        <dbReference type="ARBA" id="ARBA00022840"/>
    </source>
</evidence>
<dbReference type="NCBIfam" id="NF010061">
    <property type="entry name" value="PRK13538.1"/>
    <property type="match status" value="1"/>
</dbReference>
<keyword evidence="8" id="KW-0378">Hydrolase</keyword>
<keyword evidence="2" id="KW-0547">Nucleotide-binding</keyword>
<evidence type="ECO:0000256" key="5">
    <source>
        <dbReference type="ARBA" id="ARBA00022967"/>
    </source>
</evidence>
<dbReference type="Gene3D" id="3.40.50.300">
    <property type="entry name" value="P-loop containing nucleotide triphosphate hydrolases"/>
    <property type="match status" value="1"/>
</dbReference>
<dbReference type="PANTHER" id="PTHR43499">
    <property type="entry name" value="ABC TRANSPORTER I FAMILY MEMBER 1"/>
    <property type="match status" value="1"/>
</dbReference>
<dbReference type="GO" id="GO:0005524">
    <property type="term" value="F:ATP binding"/>
    <property type="evidence" value="ECO:0007669"/>
    <property type="project" value="UniProtKB-KW"/>
</dbReference>
<evidence type="ECO:0000313" key="8">
    <source>
        <dbReference type="EMBL" id="AIF02963.1"/>
    </source>
</evidence>
<dbReference type="EMBL" id="KF900665">
    <property type="protein sequence ID" value="AIF02963.1"/>
    <property type="molecule type" value="Genomic_DNA"/>
</dbReference>
<dbReference type="NCBIfam" id="TIGR01189">
    <property type="entry name" value="ccmA"/>
    <property type="match status" value="1"/>
</dbReference>
<dbReference type="Pfam" id="PF00005">
    <property type="entry name" value="ABC_tran"/>
    <property type="match status" value="1"/>
</dbReference>
<dbReference type="GO" id="GO:0016887">
    <property type="term" value="F:ATP hydrolysis activity"/>
    <property type="evidence" value="ECO:0007669"/>
    <property type="project" value="InterPro"/>
</dbReference>
<proteinExistence type="predicted"/>
<evidence type="ECO:0000256" key="2">
    <source>
        <dbReference type="ARBA" id="ARBA00022741"/>
    </source>
</evidence>
<dbReference type="SMART" id="SM00382">
    <property type="entry name" value="AAA"/>
    <property type="match status" value="1"/>
</dbReference>
<accession>A0A075GMK5</accession>
<dbReference type="InterPro" id="IPR003439">
    <property type="entry name" value="ABC_transporter-like_ATP-bd"/>
</dbReference>
<reference evidence="8" key="1">
    <citation type="journal article" date="2014" name="Genome Biol. Evol.">
        <title>Pangenome evidence for extensive interdomain horizontal transfer affecting lineage core and shell genes in uncultured planktonic thaumarchaeota and euryarchaeota.</title>
        <authorList>
            <person name="Deschamps P."/>
            <person name="Zivanovic Y."/>
            <person name="Moreira D."/>
            <person name="Rodriguez-Valera F."/>
            <person name="Lopez-Garcia P."/>
        </authorList>
    </citation>
    <scope>NUCLEOTIDE SEQUENCE</scope>
</reference>
<dbReference type="GO" id="GO:0022857">
    <property type="term" value="F:transmembrane transporter activity"/>
    <property type="evidence" value="ECO:0007669"/>
    <property type="project" value="InterPro"/>
</dbReference>
<evidence type="ECO:0000259" key="7">
    <source>
        <dbReference type="PROSITE" id="PS50893"/>
    </source>
</evidence>
<dbReference type="AlphaFoldDB" id="A0A075GMK5"/>
<evidence type="ECO:0000256" key="1">
    <source>
        <dbReference type="ARBA" id="ARBA00022448"/>
    </source>
</evidence>
<dbReference type="InterPro" id="IPR005895">
    <property type="entry name" value="ABC_transptr_haem_export_CcmA"/>
</dbReference>
<dbReference type="SUPFAM" id="SSF52540">
    <property type="entry name" value="P-loop containing nucleoside triphosphate hydrolases"/>
    <property type="match status" value="1"/>
</dbReference>
<dbReference type="GO" id="GO:0017004">
    <property type="term" value="P:cytochrome complex assembly"/>
    <property type="evidence" value="ECO:0007669"/>
    <property type="project" value="UniProtKB-KW"/>
</dbReference>